<keyword evidence="2" id="KW-0442">Lipid degradation</keyword>
<dbReference type="GO" id="GO:0047499">
    <property type="term" value="F:calcium-independent phospholipase A2 activity"/>
    <property type="evidence" value="ECO:0007669"/>
    <property type="project" value="TreeGrafter"/>
</dbReference>
<dbReference type="HOGENOM" id="CLU_000288_144_2_1"/>
<feature type="domain" description="PNPLA" evidence="6">
    <location>
        <begin position="1"/>
        <end position="197"/>
    </location>
</feature>
<dbReference type="GO" id="GO:0019369">
    <property type="term" value="P:arachidonate metabolic process"/>
    <property type="evidence" value="ECO:0007669"/>
    <property type="project" value="TreeGrafter"/>
</dbReference>
<protein>
    <recommendedName>
        <fullName evidence="6">PNPLA domain-containing protein</fullName>
    </recommendedName>
</protein>
<keyword evidence="5" id="KW-0812">Transmembrane</keyword>
<keyword evidence="5" id="KW-1133">Transmembrane helix</keyword>
<dbReference type="EMBL" id="KN824348">
    <property type="protein sequence ID" value="KIM22810.1"/>
    <property type="molecule type" value="Genomic_DNA"/>
</dbReference>
<keyword evidence="3" id="KW-0443">Lipid metabolism</keyword>
<proteinExistence type="predicted"/>
<evidence type="ECO:0000313" key="8">
    <source>
        <dbReference type="Proteomes" id="UP000054097"/>
    </source>
</evidence>
<evidence type="ECO:0000256" key="3">
    <source>
        <dbReference type="ARBA" id="ARBA00023098"/>
    </source>
</evidence>
<dbReference type="PANTHER" id="PTHR24185:SF1">
    <property type="entry name" value="CALCIUM-INDEPENDENT PHOSPHOLIPASE A2-GAMMA"/>
    <property type="match status" value="1"/>
</dbReference>
<evidence type="ECO:0000256" key="2">
    <source>
        <dbReference type="ARBA" id="ARBA00022963"/>
    </source>
</evidence>
<keyword evidence="5" id="KW-0472">Membrane</keyword>
<dbReference type="SUPFAM" id="SSF52151">
    <property type="entry name" value="FabD/lysophospholipase-like"/>
    <property type="match status" value="1"/>
</dbReference>
<dbReference type="AlphaFoldDB" id="A0A0C3ADT5"/>
<comment type="caution">
    <text evidence="4">Lacks conserved residue(s) required for the propagation of feature annotation.</text>
</comment>
<evidence type="ECO:0000313" key="7">
    <source>
        <dbReference type="EMBL" id="KIM22810.1"/>
    </source>
</evidence>
<dbReference type="InterPro" id="IPR002641">
    <property type="entry name" value="PNPLA_dom"/>
</dbReference>
<organism evidence="7 8">
    <name type="scientific">Serendipita vermifera MAFF 305830</name>
    <dbReference type="NCBI Taxonomy" id="933852"/>
    <lineage>
        <taxon>Eukaryota</taxon>
        <taxon>Fungi</taxon>
        <taxon>Dikarya</taxon>
        <taxon>Basidiomycota</taxon>
        <taxon>Agaricomycotina</taxon>
        <taxon>Agaricomycetes</taxon>
        <taxon>Sebacinales</taxon>
        <taxon>Serendipitaceae</taxon>
        <taxon>Serendipita</taxon>
    </lineage>
</organism>
<dbReference type="GO" id="GO:0016042">
    <property type="term" value="P:lipid catabolic process"/>
    <property type="evidence" value="ECO:0007669"/>
    <property type="project" value="UniProtKB-KW"/>
</dbReference>
<name>A0A0C3ADT5_SERVB</name>
<evidence type="ECO:0000256" key="4">
    <source>
        <dbReference type="PROSITE-ProRule" id="PRU01161"/>
    </source>
</evidence>
<feature type="transmembrane region" description="Helical" evidence="5">
    <location>
        <begin position="38"/>
        <end position="58"/>
    </location>
</feature>
<accession>A0A0C3ADT5</accession>
<feature type="non-terminal residue" evidence="7">
    <location>
        <position position="221"/>
    </location>
</feature>
<reference evidence="7 8" key="1">
    <citation type="submission" date="2014-04" db="EMBL/GenBank/DDBJ databases">
        <authorList>
            <consortium name="DOE Joint Genome Institute"/>
            <person name="Kuo A."/>
            <person name="Zuccaro A."/>
            <person name="Kohler A."/>
            <person name="Nagy L.G."/>
            <person name="Floudas D."/>
            <person name="Copeland A."/>
            <person name="Barry K.W."/>
            <person name="Cichocki N."/>
            <person name="Veneault-Fourrey C."/>
            <person name="LaButti K."/>
            <person name="Lindquist E.A."/>
            <person name="Lipzen A."/>
            <person name="Lundell T."/>
            <person name="Morin E."/>
            <person name="Murat C."/>
            <person name="Sun H."/>
            <person name="Tunlid A."/>
            <person name="Henrissat B."/>
            <person name="Grigoriev I.V."/>
            <person name="Hibbett D.S."/>
            <person name="Martin F."/>
            <person name="Nordberg H.P."/>
            <person name="Cantor M.N."/>
            <person name="Hua S.X."/>
        </authorList>
    </citation>
    <scope>NUCLEOTIDE SEQUENCE [LARGE SCALE GENOMIC DNA]</scope>
    <source>
        <strain evidence="7 8">MAFF 305830</strain>
    </source>
</reference>
<reference evidence="8" key="2">
    <citation type="submission" date="2015-01" db="EMBL/GenBank/DDBJ databases">
        <title>Evolutionary Origins and Diversification of the Mycorrhizal Mutualists.</title>
        <authorList>
            <consortium name="DOE Joint Genome Institute"/>
            <consortium name="Mycorrhizal Genomics Consortium"/>
            <person name="Kohler A."/>
            <person name="Kuo A."/>
            <person name="Nagy L.G."/>
            <person name="Floudas D."/>
            <person name="Copeland A."/>
            <person name="Barry K.W."/>
            <person name="Cichocki N."/>
            <person name="Veneault-Fourrey C."/>
            <person name="LaButti K."/>
            <person name="Lindquist E.A."/>
            <person name="Lipzen A."/>
            <person name="Lundell T."/>
            <person name="Morin E."/>
            <person name="Murat C."/>
            <person name="Riley R."/>
            <person name="Ohm R."/>
            <person name="Sun H."/>
            <person name="Tunlid A."/>
            <person name="Henrissat B."/>
            <person name="Grigoriev I.V."/>
            <person name="Hibbett D.S."/>
            <person name="Martin F."/>
        </authorList>
    </citation>
    <scope>NUCLEOTIDE SEQUENCE [LARGE SCALE GENOMIC DNA]</scope>
    <source>
        <strain evidence="8">MAFF 305830</strain>
    </source>
</reference>
<dbReference type="Proteomes" id="UP000054097">
    <property type="component" value="Unassembled WGS sequence"/>
</dbReference>
<evidence type="ECO:0000259" key="6">
    <source>
        <dbReference type="PROSITE" id="PS51635"/>
    </source>
</evidence>
<dbReference type="InterPro" id="IPR016035">
    <property type="entry name" value="Acyl_Trfase/lysoPLipase"/>
</dbReference>
<keyword evidence="8" id="KW-1185">Reference proteome</keyword>
<dbReference type="GO" id="GO:0016020">
    <property type="term" value="C:membrane"/>
    <property type="evidence" value="ECO:0007669"/>
    <property type="project" value="TreeGrafter"/>
</dbReference>
<dbReference type="GO" id="GO:0046486">
    <property type="term" value="P:glycerolipid metabolic process"/>
    <property type="evidence" value="ECO:0007669"/>
    <property type="project" value="UniProtKB-ARBA"/>
</dbReference>
<dbReference type="Pfam" id="PF01734">
    <property type="entry name" value="Patatin"/>
    <property type="match status" value="1"/>
</dbReference>
<dbReference type="PANTHER" id="PTHR24185">
    <property type="entry name" value="CALCIUM-INDEPENDENT PHOSPHOLIPASE A2-GAMMA"/>
    <property type="match status" value="1"/>
</dbReference>
<dbReference type="PROSITE" id="PS51635">
    <property type="entry name" value="PNPLA"/>
    <property type="match status" value="1"/>
</dbReference>
<dbReference type="Gene3D" id="3.40.1090.10">
    <property type="entry name" value="Cytosolic phospholipase A2 catalytic domain"/>
    <property type="match status" value="1"/>
</dbReference>
<feature type="non-terminal residue" evidence="7">
    <location>
        <position position="1"/>
    </location>
</feature>
<dbReference type="OrthoDB" id="1658288at2759"/>
<evidence type="ECO:0000256" key="5">
    <source>
        <dbReference type="SAM" id="Phobius"/>
    </source>
</evidence>
<keyword evidence="1" id="KW-0378">Hydrolase</keyword>
<sequence length="221" mass="24489">IDNGGPETYSQLLILKEQMNRLASDLKMAEDEVYPADYFDLMGGVGLGGLVAFMLGLLRMNITEAIEAYLSITSRIFSEISLENIDRDTNTKRLRDAIEALIRSRNIPLDAKMNKGLGQRKCKVVLYAADSARMDHPQAFRTYSSRGSSLNPTMIDVVCATMSLPSYFQPVKIGPPRRQQSFIGGVLGANNPTQLLLKETYNIYGQDRRVAQIMSIGCGIT</sequence>
<evidence type="ECO:0000256" key="1">
    <source>
        <dbReference type="ARBA" id="ARBA00022801"/>
    </source>
</evidence>
<gene>
    <name evidence="7" type="ORF">M408DRAFT_39440</name>
</gene>